<sequence length="22" mass="2632">MTELLQEPHSGDVIFCHFWWVG</sequence>
<name>A0A061A262_9ACTN</name>
<dbReference type="AlphaFoldDB" id="A0A061A262"/>
<evidence type="ECO:0000313" key="1">
    <source>
        <dbReference type="EMBL" id="CDR09913.1"/>
    </source>
</evidence>
<accession>A0A061A262</accession>
<protein>
    <submittedName>
        <fullName evidence="1">Uncharacterized protein</fullName>
    </submittedName>
</protein>
<dbReference type="HOGENOM" id="CLU_3424973_0_0_11"/>
<dbReference type="EMBL" id="LK022848">
    <property type="protein sequence ID" value="CDR09913.1"/>
    <property type="molecule type" value="Genomic_DNA"/>
</dbReference>
<proteinExistence type="predicted"/>
<reference evidence="1" key="1">
    <citation type="submission" date="2014-05" db="EMBL/GenBank/DDBJ databases">
        <authorList>
            <person name="Horn Fabian"/>
        </authorList>
    </citation>
    <scope>NUCLEOTIDE SEQUENCE</scope>
</reference>
<gene>
    <name evidence="1" type="ORF">SIRAN6504</name>
</gene>
<organism evidence="1">
    <name type="scientific">Streptomyces iranensis</name>
    <dbReference type="NCBI Taxonomy" id="576784"/>
    <lineage>
        <taxon>Bacteria</taxon>
        <taxon>Bacillati</taxon>
        <taxon>Actinomycetota</taxon>
        <taxon>Actinomycetes</taxon>
        <taxon>Kitasatosporales</taxon>
        <taxon>Streptomycetaceae</taxon>
        <taxon>Streptomyces</taxon>
        <taxon>Streptomyces violaceusniger group</taxon>
    </lineage>
</organism>